<organism evidence="1 2">
    <name type="scientific">Hypholoma sublateritium (strain FD-334 SS-4)</name>
    <dbReference type="NCBI Taxonomy" id="945553"/>
    <lineage>
        <taxon>Eukaryota</taxon>
        <taxon>Fungi</taxon>
        <taxon>Dikarya</taxon>
        <taxon>Basidiomycota</taxon>
        <taxon>Agaricomycotina</taxon>
        <taxon>Agaricomycetes</taxon>
        <taxon>Agaricomycetidae</taxon>
        <taxon>Agaricales</taxon>
        <taxon>Agaricineae</taxon>
        <taxon>Strophariaceae</taxon>
        <taxon>Hypholoma</taxon>
    </lineage>
</organism>
<accession>A0A0D2LY92</accession>
<reference evidence="2" key="1">
    <citation type="submission" date="2014-04" db="EMBL/GenBank/DDBJ databases">
        <title>Evolutionary Origins and Diversification of the Mycorrhizal Mutualists.</title>
        <authorList>
            <consortium name="DOE Joint Genome Institute"/>
            <consortium name="Mycorrhizal Genomics Consortium"/>
            <person name="Kohler A."/>
            <person name="Kuo A."/>
            <person name="Nagy L.G."/>
            <person name="Floudas D."/>
            <person name="Copeland A."/>
            <person name="Barry K.W."/>
            <person name="Cichocki N."/>
            <person name="Veneault-Fourrey C."/>
            <person name="LaButti K."/>
            <person name="Lindquist E.A."/>
            <person name="Lipzen A."/>
            <person name="Lundell T."/>
            <person name="Morin E."/>
            <person name="Murat C."/>
            <person name="Riley R."/>
            <person name="Ohm R."/>
            <person name="Sun H."/>
            <person name="Tunlid A."/>
            <person name="Henrissat B."/>
            <person name="Grigoriev I.V."/>
            <person name="Hibbett D.S."/>
            <person name="Martin F."/>
        </authorList>
    </citation>
    <scope>NUCLEOTIDE SEQUENCE [LARGE SCALE GENOMIC DNA]</scope>
    <source>
        <strain evidence="2">FD-334 SS-4</strain>
    </source>
</reference>
<protein>
    <submittedName>
        <fullName evidence="1">Uncharacterized protein</fullName>
    </submittedName>
</protein>
<keyword evidence="2" id="KW-1185">Reference proteome</keyword>
<evidence type="ECO:0000313" key="2">
    <source>
        <dbReference type="Proteomes" id="UP000054270"/>
    </source>
</evidence>
<gene>
    <name evidence="1" type="ORF">HYPSUDRAFT_334988</name>
</gene>
<dbReference type="EMBL" id="KN817633">
    <property type="protein sequence ID" value="KJA15848.1"/>
    <property type="molecule type" value="Genomic_DNA"/>
</dbReference>
<name>A0A0D2LY92_HYPSF</name>
<dbReference type="Proteomes" id="UP000054270">
    <property type="component" value="Unassembled WGS sequence"/>
</dbReference>
<proteinExistence type="predicted"/>
<sequence>MRHSPCPRRRTPLVNLPAWVSSAYPVLGALMGTKPTRTSIYQRRRSQPSRTIHTSFRAQPFILLHYAQLHLIKSRPPAGRQPSIYDPTNSILARVVHAYVLCISTPTVRGTPAARRFSKQTQRHVCCDNNPILMRACLRDRDPGRGCSVRIIITGAGGVFSIWGRQRCLIVQKPWPAHKSRRRRTQSRRQ</sequence>
<evidence type="ECO:0000313" key="1">
    <source>
        <dbReference type="EMBL" id="KJA15848.1"/>
    </source>
</evidence>
<dbReference type="AlphaFoldDB" id="A0A0D2LY92"/>